<accession>A0A837G9P5</accession>
<dbReference type="Gene3D" id="2.30.40.10">
    <property type="entry name" value="Urease, subunit C, domain 1"/>
    <property type="match status" value="1"/>
</dbReference>
<comment type="function">
    <text evidence="2">Catalyzes the reversible cyclization of carbamoyl aspartate to dihydroorotate.</text>
</comment>
<dbReference type="NCBIfam" id="NF006688">
    <property type="entry name" value="PRK09236.1"/>
    <property type="match status" value="1"/>
</dbReference>
<dbReference type="GO" id="GO:0004151">
    <property type="term" value="F:dihydroorotase activity"/>
    <property type="evidence" value="ECO:0007669"/>
    <property type="project" value="UniProtKB-EC"/>
</dbReference>
<dbReference type="PANTHER" id="PTHR43668:SF4">
    <property type="entry name" value="ALLANTOINASE"/>
    <property type="match status" value="1"/>
</dbReference>
<comment type="caution">
    <text evidence="6">The sequence shown here is derived from an EMBL/GenBank/DDBJ whole genome shotgun (WGS) entry which is preliminary data.</text>
</comment>
<evidence type="ECO:0000313" key="6">
    <source>
        <dbReference type="EMBL" id="KJY76759.1"/>
    </source>
</evidence>
<organism evidence="6">
    <name type="scientific">Vibrio coralliilyticus</name>
    <dbReference type="NCBI Taxonomy" id="190893"/>
    <lineage>
        <taxon>Bacteria</taxon>
        <taxon>Pseudomonadati</taxon>
        <taxon>Pseudomonadota</taxon>
        <taxon>Gammaproteobacteria</taxon>
        <taxon>Vibrionales</taxon>
        <taxon>Vibrionaceae</taxon>
        <taxon>Vibrio</taxon>
    </lineage>
</organism>
<keyword evidence="4" id="KW-0479">Metal-binding</keyword>
<dbReference type="GO" id="GO:0004038">
    <property type="term" value="F:allantoinase activity"/>
    <property type="evidence" value="ECO:0007669"/>
    <property type="project" value="TreeGrafter"/>
</dbReference>
<dbReference type="EMBL" id="JXXR01000003">
    <property type="protein sequence ID" value="KJY76759.1"/>
    <property type="molecule type" value="Genomic_DNA"/>
</dbReference>
<gene>
    <name evidence="6" type="ORF">TW71_05325</name>
</gene>
<dbReference type="InterPro" id="IPR011059">
    <property type="entry name" value="Metal-dep_hydrolase_composite"/>
</dbReference>
<sequence length="444" mass="49078">MTSILIKNAHIVSDGIVSQMDVRIVGQRIERIEADIVATSGEEIVDAKGGFLLPGMIDDQVHFREPGLTHKGSIASESRAAVAGGITSYMEMPNVNPSTTTIEALEQKYAIAAQNSCANYAFYLGATEDNLTQIQKLDPTKHCGVKVFMGASTGDLLVEHPQALERIFEESPTLVVTHCESSPIIAQNSERLRQSRSVFTIEDHPILRDYAACFASSSYAVSLAKKYRTQLHVLHITTEKELSLFEPGPIQQKHITAEACVHHLWFSNQDYAERGNLIKCNPAIKYASDRDALIQALHTNQIDIIATDHAPHTLSEKQVPYEQAPAGMPLVQHALLSLLDHVDKGRLSLTQVVEKVSHNPALRYAIKDRGFIREGYYADLVLVDRDNSTSVTHDNSLYHCGWSPFAGHTFSSKIQSTWVNGKKVFDGKQVTFEPSIASALSFTR</sequence>
<comment type="similarity">
    <text evidence="3">Belongs to the metallo-dependent hydrolases superfamily. DHOase family. Class I DHOase subfamily.</text>
</comment>
<dbReference type="Pfam" id="PF01979">
    <property type="entry name" value="Amidohydro_1"/>
    <property type="match status" value="1"/>
</dbReference>
<reference evidence="6" key="1">
    <citation type="journal article" date="2015" name="BMC Genomics">
        <title>Genome mining reveals unlocked bioactive potential of marine Gram-negative bacteria.</title>
        <authorList>
            <person name="Machado H."/>
            <person name="Sonnenschein E.C."/>
            <person name="Melchiorsen J."/>
            <person name="Gram L."/>
        </authorList>
    </citation>
    <scope>NUCLEOTIDE SEQUENCE</scope>
    <source>
        <strain evidence="6">S2052</strain>
    </source>
</reference>
<evidence type="ECO:0000256" key="4">
    <source>
        <dbReference type="ARBA" id="ARBA00022723"/>
    </source>
</evidence>
<dbReference type="GO" id="GO:0005737">
    <property type="term" value="C:cytoplasm"/>
    <property type="evidence" value="ECO:0007669"/>
    <property type="project" value="TreeGrafter"/>
</dbReference>
<proteinExistence type="inferred from homology"/>
<dbReference type="InterPro" id="IPR006680">
    <property type="entry name" value="Amidohydro-rel"/>
</dbReference>
<dbReference type="GO" id="GO:0046872">
    <property type="term" value="F:metal ion binding"/>
    <property type="evidence" value="ECO:0007669"/>
    <property type="project" value="UniProtKB-KW"/>
</dbReference>
<dbReference type="CDD" id="cd01318">
    <property type="entry name" value="DHOase_IIb"/>
    <property type="match status" value="1"/>
</dbReference>
<dbReference type="SUPFAM" id="SSF51556">
    <property type="entry name" value="Metallo-dependent hydrolases"/>
    <property type="match status" value="1"/>
</dbReference>
<dbReference type="GO" id="GO:0006145">
    <property type="term" value="P:purine nucleobase catabolic process"/>
    <property type="evidence" value="ECO:0007669"/>
    <property type="project" value="TreeGrafter"/>
</dbReference>
<dbReference type="Gene3D" id="3.20.20.140">
    <property type="entry name" value="Metal-dependent hydrolases"/>
    <property type="match status" value="1"/>
</dbReference>
<evidence type="ECO:0000256" key="3">
    <source>
        <dbReference type="ARBA" id="ARBA00010286"/>
    </source>
</evidence>
<dbReference type="SUPFAM" id="SSF51338">
    <property type="entry name" value="Composite domain of metallo-dependent hydrolases"/>
    <property type="match status" value="1"/>
</dbReference>
<dbReference type="EC" id="3.5.2.3" evidence="6"/>
<protein>
    <submittedName>
        <fullName evidence="6">Dihydroorotase</fullName>
        <ecNumber evidence="6">3.5.2.3</ecNumber>
    </submittedName>
</protein>
<keyword evidence="5 6" id="KW-0378">Hydrolase</keyword>
<comment type="cofactor">
    <cofactor evidence="1">
        <name>Zn(2+)</name>
        <dbReference type="ChEBI" id="CHEBI:29105"/>
    </cofactor>
</comment>
<dbReference type="InterPro" id="IPR002195">
    <property type="entry name" value="Dihydroorotase_CS"/>
</dbReference>
<evidence type="ECO:0000256" key="1">
    <source>
        <dbReference type="ARBA" id="ARBA00001947"/>
    </source>
</evidence>
<evidence type="ECO:0000256" key="5">
    <source>
        <dbReference type="ARBA" id="ARBA00022801"/>
    </source>
</evidence>
<dbReference type="RefSeq" id="WP_045985212.1">
    <property type="nucleotide sequence ID" value="NZ_CP063052.1"/>
</dbReference>
<dbReference type="PROSITE" id="PS00483">
    <property type="entry name" value="DIHYDROOROTASE_2"/>
    <property type="match status" value="1"/>
</dbReference>
<dbReference type="PANTHER" id="PTHR43668">
    <property type="entry name" value="ALLANTOINASE"/>
    <property type="match status" value="1"/>
</dbReference>
<evidence type="ECO:0000256" key="2">
    <source>
        <dbReference type="ARBA" id="ARBA00002368"/>
    </source>
</evidence>
<dbReference type="InterPro" id="IPR050138">
    <property type="entry name" value="DHOase/Allantoinase_Hydrolase"/>
</dbReference>
<dbReference type="InterPro" id="IPR032466">
    <property type="entry name" value="Metal_Hydrolase"/>
</dbReference>
<dbReference type="AlphaFoldDB" id="A0A837G9P5"/>
<name>A0A837G9P5_9VIBR</name>